<evidence type="ECO:0000256" key="3">
    <source>
        <dbReference type="SAM" id="Phobius"/>
    </source>
</evidence>
<reference evidence="4 5" key="1">
    <citation type="submission" date="2019-10" db="EMBL/GenBank/DDBJ databases">
        <title>Rudanella paleaurantiibacter sp. nov., isolated from sludge.</title>
        <authorList>
            <person name="Xu S.Q."/>
        </authorList>
    </citation>
    <scope>NUCLEOTIDE SEQUENCE [LARGE SCALE GENOMIC DNA]</scope>
    <source>
        <strain evidence="4 5">HX-22-17</strain>
    </source>
</reference>
<organism evidence="4 5">
    <name type="scientific">Rudanella paleaurantiibacter</name>
    <dbReference type="NCBI Taxonomy" id="2614655"/>
    <lineage>
        <taxon>Bacteria</taxon>
        <taxon>Pseudomonadati</taxon>
        <taxon>Bacteroidota</taxon>
        <taxon>Cytophagia</taxon>
        <taxon>Cytophagales</taxon>
        <taxon>Cytophagaceae</taxon>
        <taxon>Rudanella</taxon>
    </lineage>
</organism>
<evidence type="ECO:0000256" key="1">
    <source>
        <dbReference type="ARBA" id="ARBA00022737"/>
    </source>
</evidence>
<feature type="transmembrane region" description="Helical" evidence="3">
    <location>
        <begin position="25"/>
        <end position="42"/>
    </location>
</feature>
<proteinExistence type="predicted"/>
<dbReference type="Gene3D" id="1.25.40.10">
    <property type="entry name" value="Tetratricopeptide repeat domain"/>
    <property type="match status" value="1"/>
</dbReference>
<evidence type="ECO:0000313" key="5">
    <source>
        <dbReference type="Proteomes" id="UP000488299"/>
    </source>
</evidence>
<evidence type="ECO:0000313" key="4">
    <source>
        <dbReference type="EMBL" id="KAB7730521.1"/>
    </source>
</evidence>
<accession>A0A7J5TZN7</accession>
<feature type="transmembrane region" description="Helical" evidence="3">
    <location>
        <begin position="529"/>
        <end position="551"/>
    </location>
</feature>
<keyword evidence="3" id="KW-0472">Membrane</keyword>
<keyword evidence="5" id="KW-1185">Reference proteome</keyword>
<name>A0A7J5TZN7_9BACT</name>
<dbReference type="Proteomes" id="UP000488299">
    <property type="component" value="Unassembled WGS sequence"/>
</dbReference>
<keyword evidence="3" id="KW-0812">Transmembrane</keyword>
<dbReference type="PANTHER" id="PTHR44227:SF3">
    <property type="entry name" value="PROTEIN O-MANNOSYL-TRANSFERASE TMTC4"/>
    <property type="match status" value="1"/>
</dbReference>
<feature type="transmembrane region" description="Helical" evidence="3">
    <location>
        <begin position="260"/>
        <end position="282"/>
    </location>
</feature>
<protein>
    <submittedName>
        <fullName evidence="4">Tetratricopeptide repeat protein</fullName>
    </submittedName>
</protein>
<keyword evidence="1" id="KW-0677">Repeat</keyword>
<evidence type="ECO:0000256" key="2">
    <source>
        <dbReference type="ARBA" id="ARBA00022803"/>
    </source>
</evidence>
<comment type="caution">
    <text evidence="4">The sequence shown here is derived from an EMBL/GenBank/DDBJ whole genome shotgun (WGS) entry which is preliminary data.</text>
</comment>
<sequence>MKPTPPKAVTPSEPEVSLPIPTRPVAWWPPVVLALVGFLLYVNTFNHGYALDDIAAISQNLFVKAGLKGIPDLLRTEFWHFSNISLGYYRPLSLITFAIEHEFAGSNSGLNHQINTILYAIIGLVLGMLLQKWFVQPAKQTADGLTTEGSQPNRTGQIITALLIGLIFIAHPVHTEIVANIKGRDEILSFLFISLMLLFHWRYLETNRWGWIKPDARLAAGAVVSLIGGLLGGSLVWGIIGKDSVSLPNQIEAGVNLLEIFRIAAAGVLGSLLVTAGLSAQYSKKVGKQELWWNNPELNAKLTGVALTTVAAVIGAVFMASTRGIPEITTGKAIWIGLGAATGSLLVTSWLGLACASLYFAFLSKESSIVSIAFIPAAQYFFARRNIWRSLLSLWPFLIVAALFFYQKLQMIGTLSGKPPVDWANYPYAIEGTQIRSTFKFFAYYLKLLFLPHPLVYDYSYNVIPSSKGTQTMLVVTGLILMLGLIYLTIKGFFRRTVWGFALFWFFVAMAPGLGFIWMRGGILAERFLFAAVLGFAIVVVWGLQQLFAKIPAFSATQSDASGAATPRPVLAQYAPLIALLTVVLGLYSFKTVTRNEDWKNNFVLFNSALPYSPSSCQVQRHVANEWIEKGLKDRSKADSIANATNAAVVKLTDNQKRADMVKKAQVLIDTNVAAANKHGRWALDHLKEATQIYPGFGEAYFSMAYVFQKIIPNRDSAVYYYKQTIRAANAYAPAYNNLGVIYQNEGGADRRKLELASYYYNKSIEVNPAYIDGRNNHAALKRATGIDVKVLPQQIIDSY</sequence>
<dbReference type="AlphaFoldDB" id="A0A7J5TZN7"/>
<feature type="transmembrane region" description="Helical" evidence="3">
    <location>
        <begin position="302"/>
        <end position="321"/>
    </location>
</feature>
<feature type="transmembrane region" description="Helical" evidence="3">
    <location>
        <begin position="187"/>
        <end position="204"/>
    </location>
</feature>
<dbReference type="EMBL" id="WELI01000005">
    <property type="protein sequence ID" value="KAB7730521.1"/>
    <property type="molecule type" value="Genomic_DNA"/>
</dbReference>
<dbReference type="SUPFAM" id="SSF48452">
    <property type="entry name" value="TPR-like"/>
    <property type="match status" value="1"/>
</dbReference>
<feature type="transmembrane region" description="Helical" evidence="3">
    <location>
        <begin position="472"/>
        <end position="490"/>
    </location>
</feature>
<feature type="transmembrane region" description="Helical" evidence="3">
    <location>
        <begin position="390"/>
        <end position="407"/>
    </location>
</feature>
<keyword evidence="3" id="KW-1133">Transmembrane helix</keyword>
<dbReference type="InterPro" id="IPR011990">
    <property type="entry name" value="TPR-like_helical_dom_sf"/>
</dbReference>
<dbReference type="InterPro" id="IPR052346">
    <property type="entry name" value="O-mannosyl-transferase_TMTC"/>
</dbReference>
<feature type="transmembrane region" description="Helical" evidence="3">
    <location>
        <begin position="333"/>
        <end position="361"/>
    </location>
</feature>
<feature type="transmembrane region" description="Helical" evidence="3">
    <location>
        <begin position="116"/>
        <end position="135"/>
    </location>
</feature>
<gene>
    <name evidence="4" type="ORF">F5984_14530</name>
</gene>
<feature type="transmembrane region" description="Helical" evidence="3">
    <location>
        <begin position="571"/>
        <end position="590"/>
    </location>
</feature>
<feature type="transmembrane region" description="Helical" evidence="3">
    <location>
        <begin position="496"/>
        <end position="517"/>
    </location>
</feature>
<dbReference type="PANTHER" id="PTHR44227">
    <property type="match status" value="1"/>
</dbReference>
<feature type="transmembrane region" description="Helical" evidence="3">
    <location>
        <begin position="216"/>
        <end position="240"/>
    </location>
</feature>
<keyword evidence="2" id="KW-0802">TPR repeat</keyword>
<feature type="transmembrane region" description="Helical" evidence="3">
    <location>
        <begin position="155"/>
        <end position="175"/>
    </location>
</feature>